<accession>A0AA88MUG7</accession>
<evidence type="ECO:0000313" key="1">
    <source>
        <dbReference type="EMBL" id="KAK2844864.1"/>
    </source>
</evidence>
<dbReference type="Proteomes" id="UP001187415">
    <property type="component" value="Unassembled WGS sequence"/>
</dbReference>
<proteinExistence type="predicted"/>
<name>A0AA88MUG7_CHASR</name>
<keyword evidence="2" id="KW-1185">Reference proteome</keyword>
<sequence>MTQNPAATSSSPRLRLTRVFAGAASIVGQLAYIQQHQNIVRTTLCAPSTLLSKLTFKSKMESSPPLSSSASPSSCPLGNLRLYIKLLAAKIDTEPLSSSAVCHLWSENKRSNTRKWRFTAAGVAKQLLPVDRPAPLKKDIQCLMWTYTSTTSTSLHHV</sequence>
<dbReference type="AlphaFoldDB" id="A0AA88MUG7"/>
<gene>
    <name evidence="1" type="ORF">Q5P01_011523</name>
</gene>
<comment type="caution">
    <text evidence="1">The sequence shown here is derived from an EMBL/GenBank/DDBJ whole genome shotgun (WGS) entry which is preliminary data.</text>
</comment>
<evidence type="ECO:0000313" key="2">
    <source>
        <dbReference type="Proteomes" id="UP001187415"/>
    </source>
</evidence>
<organism evidence="1 2">
    <name type="scientific">Channa striata</name>
    <name type="common">Snakehead murrel</name>
    <name type="synonym">Ophicephalus striatus</name>
    <dbReference type="NCBI Taxonomy" id="64152"/>
    <lineage>
        <taxon>Eukaryota</taxon>
        <taxon>Metazoa</taxon>
        <taxon>Chordata</taxon>
        <taxon>Craniata</taxon>
        <taxon>Vertebrata</taxon>
        <taxon>Euteleostomi</taxon>
        <taxon>Actinopterygii</taxon>
        <taxon>Neopterygii</taxon>
        <taxon>Teleostei</taxon>
        <taxon>Neoteleostei</taxon>
        <taxon>Acanthomorphata</taxon>
        <taxon>Anabantaria</taxon>
        <taxon>Anabantiformes</taxon>
        <taxon>Channoidei</taxon>
        <taxon>Channidae</taxon>
        <taxon>Channa</taxon>
    </lineage>
</organism>
<dbReference type="EMBL" id="JAUPFM010000008">
    <property type="protein sequence ID" value="KAK2844864.1"/>
    <property type="molecule type" value="Genomic_DNA"/>
</dbReference>
<protein>
    <submittedName>
        <fullName evidence="1">Uncharacterized protein</fullName>
    </submittedName>
</protein>
<reference evidence="1" key="1">
    <citation type="submission" date="2023-07" db="EMBL/GenBank/DDBJ databases">
        <title>Chromosome-level Genome Assembly of Striped Snakehead (Channa striata).</title>
        <authorList>
            <person name="Liu H."/>
        </authorList>
    </citation>
    <scope>NUCLEOTIDE SEQUENCE</scope>
    <source>
        <strain evidence="1">Gz</strain>
        <tissue evidence="1">Muscle</tissue>
    </source>
</reference>